<protein>
    <recommendedName>
        <fullName evidence="6">Fatty acid hydroxylase domain-containing protein</fullName>
    </recommendedName>
</protein>
<dbReference type="STRING" id="416450.A0A1V6PZA0"/>
<dbReference type="PANTHER" id="PTHR11863">
    <property type="entry name" value="STEROL DESATURASE"/>
    <property type="match status" value="1"/>
</dbReference>
<feature type="domain" description="Fatty acid hydroxylase" evidence="6">
    <location>
        <begin position="205"/>
        <end position="357"/>
    </location>
</feature>
<keyword evidence="4 5" id="KW-0472">Membrane</keyword>
<evidence type="ECO:0000256" key="2">
    <source>
        <dbReference type="ARBA" id="ARBA00022692"/>
    </source>
</evidence>
<dbReference type="GO" id="GO:0102772">
    <property type="term" value="F:sphingolipid C4-monooxygenase activity"/>
    <property type="evidence" value="ECO:0007669"/>
    <property type="project" value="EnsemblFungi"/>
</dbReference>
<feature type="transmembrane region" description="Helical" evidence="5">
    <location>
        <begin position="189"/>
        <end position="212"/>
    </location>
</feature>
<dbReference type="InterPro" id="IPR050307">
    <property type="entry name" value="Sterol_Desaturase_Related"/>
</dbReference>
<proteinExistence type="predicted"/>
<dbReference type="EMBL" id="MDYN01000022">
    <property type="protein sequence ID" value="OQD82319.1"/>
    <property type="molecule type" value="Genomic_DNA"/>
</dbReference>
<dbReference type="GO" id="GO:0006665">
    <property type="term" value="P:sphingolipid metabolic process"/>
    <property type="evidence" value="ECO:0007669"/>
    <property type="project" value="EnsemblFungi"/>
</dbReference>
<keyword evidence="2 5" id="KW-0812">Transmembrane</keyword>
<comment type="caution">
    <text evidence="7">The sequence shown here is derived from an EMBL/GenBank/DDBJ whole genome shotgun (WGS) entry which is preliminary data.</text>
</comment>
<dbReference type="GO" id="GO:0005789">
    <property type="term" value="C:endoplasmic reticulum membrane"/>
    <property type="evidence" value="ECO:0007669"/>
    <property type="project" value="EnsemblFungi"/>
</dbReference>
<dbReference type="GO" id="GO:0008610">
    <property type="term" value="P:lipid biosynthetic process"/>
    <property type="evidence" value="ECO:0007669"/>
    <property type="project" value="InterPro"/>
</dbReference>
<evidence type="ECO:0000256" key="3">
    <source>
        <dbReference type="ARBA" id="ARBA00022989"/>
    </source>
</evidence>
<feature type="transmembrane region" description="Helical" evidence="5">
    <location>
        <begin position="33"/>
        <end position="53"/>
    </location>
</feature>
<keyword evidence="3 5" id="KW-1133">Transmembrane helix</keyword>
<evidence type="ECO:0000256" key="5">
    <source>
        <dbReference type="SAM" id="Phobius"/>
    </source>
</evidence>
<reference evidence="8" key="1">
    <citation type="journal article" date="2017" name="Nat. Microbiol.">
        <title>Global analysis of biosynthetic gene clusters reveals vast potential of secondary metabolite production in Penicillium species.</title>
        <authorList>
            <person name="Nielsen J.C."/>
            <person name="Grijseels S."/>
            <person name="Prigent S."/>
            <person name="Ji B."/>
            <person name="Dainat J."/>
            <person name="Nielsen K.F."/>
            <person name="Frisvad J.C."/>
            <person name="Workman M."/>
            <person name="Nielsen J."/>
        </authorList>
    </citation>
    <scope>NUCLEOTIDE SEQUENCE [LARGE SCALE GENOMIC DNA]</scope>
    <source>
        <strain evidence="8">IBT 31811</strain>
    </source>
</reference>
<dbReference type="Pfam" id="PF04116">
    <property type="entry name" value="FA_hydroxylase"/>
    <property type="match status" value="1"/>
</dbReference>
<evidence type="ECO:0000313" key="8">
    <source>
        <dbReference type="Proteomes" id="UP000191672"/>
    </source>
</evidence>
<dbReference type="InterPro" id="IPR006694">
    <property type="entry name" value="Fatty_acid_hydroxylase"/>
</dbReference>
<evidence type="ECO:0000313" key="7">
    <source>
        <dbReference type="EMBL" id="OQD82319.1"/>
    </source>
</evidence>
<evidence type="ECO:0000259" key="6">
    <source>
        <dbReference type="Pfam" id="PF04116"/>
    </source>
</evidence>
<dbReference type="Proteomes" id="UP000191672">
    <property type="component" value="Unassembled WGS sequence"/>
</dbReference>
<name>A0A1V6PZA0_9EURO</name>
<comment type="subcellular location">
    <subcellularLocation>
        <location evidence="1">Membrane</location>
    </subcellularLocation>
</comment>
<accession>A0A1V6PZA0</accession>
<dbReference type="AlphaFoldDB" id="A0A1V6PZA0"/>
<dbReference type="GO" id="GO:0005506">
    <property type="term" value="F:iron ion binding"/>
    <property type="evidence" value="ECO:0007669"/>
    <property type="project" value="InterPro"/>
</dbReference>
<gene>
    <name evidence="7" type="ORF">PENANT_c022G02897</name>
</gene>
<organism evidence="7 8">
    <name type="scientific">Penicillium antarcticum</name>
    <dbReference type="NCBI Taxonomy" id="416450"/>
    <lineage>
        <taxon>Eukaryota</taxon>
        <taxon>Fungi</taxon>
        <taxon>Dikarya</taxon>
        <taxon>Ascomycota</taxon>
        <taxon>Pezizomycotina</taxon>
        <taxon>Eurotiomycetes</taxon>
        <taxon>Eurotiomycetidae</taxon>
        <taxon>Eurotiales</taxon>
        <taxon>Aspergillaceae</taxon>
        <taxon>Penicillium</taxon>
    </lineage>
</organism>
<keyword evidence="8" id="KW-1185">Reference proteome</keyword>
<evidence type="ECO:0000256" key="4">
    <source>
        <dbReference type="ARBA" id="ARBA00023136"/>
    </source>
</evidence>
<sequence length="438" mass="49690">MAVNSSIAFDLPPLPTYTLQPRENLLDPLPDNVLALLLPIVAYWALSMVYHYLDVNDYFVEYRLHTPAEVLKRNRVTRWEVVRDVVLQQIIQTVAGLAFVYFDAEETVGREEYDVAVWAQRLRIFQKTIPSLLALVGVDAVGLSKSMSQSGHTILAGALAGGSYPSATQSQILESGAEVLAPAFMGWELAVAGFIFWYFVPALQFMLAICIVDTWQYFLHRAMHLNRWLYGEFIRTLSLISYLTATVTFHSRHHRLYVPYAFGALYNHPFEGFLLDTAGTGIGFLVSGMNTRQAMWFFTMSTIKTVDDHCGYEFPWDPLQHFTSNNAAYHDIHHQSWGIKSNFSQPFFIFWDRLLGTQWTGDIQQRYERARENAQKQVDLDAIKAAEAAPAVTVTEEREHERVIVSPEGPATRTRLRRKTVDSLKGPSHGVPGSVLHN</sequence>
<evidence type="ECO:0000256" key="1">
    <source>
        <dbReference type="ARBA" id="ARBA00004370"/>
    </source>
</evidence>